<evidence type="ECO:0000256" key="2">
    <source>
        <dbReference type="SAM" id="Phobius"/>
    </source>
</evidence>
<feature type="transmembrane region" description="Helical" evidence="2">
    <location>
        <begin position="103"/>
        <end position="120"/>
    </location>
</feature>
<feature type="transmembrane region" description="Helical" evidence="2">
    <location>
        <begin position="15"/>
        <end position="37"/>
    </location>
</feature>
<evidence type="ECO:0000313" key="5">
    <source>
        <dbReference type="Proteomes" id="UP000521943"/>
    </source>
</evidence>
<keyword evidence="2" id="KW-1133">Transmembrane helix</keyword>
<dbReference type="EMBL" id="JACGCI010000132">
    <property type="protein sequence ID" value="KAF6743914.1"/>
    <property type="molecule type" value="Genomic_DNA"/>
</dbReference>
<feature type="transmembrane region" description="Helical" evidence="2">
    <location>
        <begin position="226"/>
        <end position="244"/>
    </location>
</feature>
<name>A0A8H6LVQ2_9AGAR</name>
<protein>
    <recommendedName>
        <fullName evidence="3">DUF6533 domain-containing protein</fullName>
    </recommendedName>
</protein>
<dbReference type="CDD" id="cd06223">
    <property type="entry name" value="PRTases_typeI"/>
    <property type="match status" value="1"/>
</dbReference>
<proteinExistence type="predicted"/>
<feature type="transmembrane region" description="Helical" evidence="2">
    <location>
        <begin position="256"/>
        <end position="275"/>
    </location>
</feature>
<feature type="transmembrane region" description="Helical" evidence="2">
    <location>
        <begin position="127"/>
        <end position="147"/>
    </location>
</feature>
<evidence type="ECO:0000259" key="3">
    <source>
        <dbReference type="Pfam" id="PF20151"/>
    </source>
</evidence>
<feature type="transmembrane region" description="Helical" evidence="2">
    <location>
        <begin position="58"/>
        <end position="76"/>
    </location>
</feature>
<dbReference type="InterPro" id="IPR045340">
    <property type="entry name" value="DUF6533"/>
</dbReference>
<feature type="transmembrane region" description="Helical" evidence="2">
    <location>
        <begin position="185"/>
        <end position="206"/>
    </location>
</feature>
<sequence>MSLTPEEIEELTDEISIWFTQDYISLGFWTFYFYQYLTTLGEEVSTIWPQKWRTGKNLFLLLRYTPICYIILAILMELRIHMDLTPKICQGVDTANTLVIRRVISYGAEVVILVCLHALLGARRRYLALLISIYTSLTVTMAILGSWQDFKASRALPLSELDQELGYGCTWAVDLSSDVVNLAAIPGYINLAKAASMAILMLSVFLVRYRKKTGTLLYILRRDSGLHIFSFIAFRLFAALVGTFQQSLGAFNIPDAVLGGGQYTVFPILACRLLLNMRKSEDPDVQKTVSSLLFGAPVPGDNSEDDDGDDPTGIPLEPARRYAGLGRQGDAKGGTARRDAEAEEGTVPVAENNE</sequence>
<dbReference type="Proteomes" id="UP000521943">
    <property type="component" value="Unassembled WGS sequence"/>
</dbReference>
<dbReference type="Pfam" id="PF20151">
    <property type="entry name" value="DUF6533"/>
    <property type="match status" value="1"/>
</dbReference>
<dbReference type="AlphaFoldDB" id="A0A8H6LVQ2"/>
<gene>
    <name evidence="4" type="ORF">DFP72DRAFT_931080</name>
</gene>
<keyword evidence="5" id="KW-1185">Reference proteome</keyword>
<feature type="region of interest" description="Disordered" evidence="1">
    <location>
        <begin position="296"/>
        <end position="354"/>
    </location>
</feature>
<accession>A0A8H6LVQ2</accession>
<feature type="domain" description="DUF6533" evidence="3">
    <location>
        <begin position="23"/>
        <end position="67"/>
    </location>
</feature>
<organism evidence="4 5">
    <name type="scientific">Ephemerocybe angulata</name>
    <dbReference type="NCBI Taxonomy" id="980116"/>
    <lineage>
        <taxon>Eukaryota</taxon>
        <taxon>Fungi</taxon>
        <taxon>Dikarya</taxon>
        <taxon>Basidiomycota</taxon>
        <taxon>Agaricomycotina</taxon>
        <taxon>Agaricomycetes</taxon>
        <taxon>Agaricomycetidae</taxon>
        <taxon>Agaricales</taxon>
        <taxon>Agaricineae</taxon>
        <taxon>Psathyrellaceae</taxon>
        <taxon>Ephemerocybe</taxon>
    </lineage>
</organism>
<keyword evidence="2" id="KW-0812">Transmembrane</keyword>
<evidence type="ECO:0000313" key="4">
    <source>
        <dbReference type="EMBL" id="KAF6743914.1"/>
    </source>
</evidence>
<dbReference type="InterPro" id="IPR000836">
    <property type="entry name" value="PRTase_dom"/>
</dbReference>
<reference evidence="4 5" key="1">
    <citation type="submission" date="2020-07" db="EMBL/GenBank/DDBJ databases">
        <title>Comparative genomics of pyrophilous fungi reveals a link between fire events and developmental genes.</title>
        <authorList>
            <consortium name="DOE Joint Genome Institute"/>
            <person name="Steindorff A.S."/>
            <person name="Carver A."/>
            <person name="Calhoun S."/>
            <person name="Stillman K."/>
            <person name="Liu H."/>
            <person name="Lipzen A."/>
            <person name="Pangilinan J."/>
            <person name="Labutti K."/>
            <person name="Bruns T.D."/>
            <person name="Grigoriev I.V."/>
        </authorList>
    </citation>
    <scope>NUCLEOTIDE SEQUENCE [LARGE SCALE GENOMIC DNA]</scope>
    <source>
        <strain evidence="4 5">CBS 144469</strain>
    </source>
</reference>
<comment type="caution">
    <text evidence="4">The sequence shown here is derived from an EMBL/GenBank/DDBJ whole genome shotgun (WGS) entry which is preliminary data.</text>
</comment>
<evidence type="ECO:0000256" key="1">
    <source>
        <dbReference type="SAM" id="MobiDB-lite"/>
    </source>
</evidence>
<keyword evidence="2" id="KW-0472">Membrane</keyword>